<dbReference type="InterPro" id="IPR050447">
    <property type="entry name" value="Erg6_SMT_methyltransf"/>
</dbReference>
<evidence type="ECO:0000256" key="3">
    <source>
        <dbReference type="SAM" id="Phobius"/>
    </source>
</evidence>
<dbReference type="CDD" id="cd02440">
    <property type="entry name" value="AdoMet_MTases"/>
    <property type="match status" value="1"/>
</dbReference>
<dbReference type="EMBL" id="ML736174">
    <property type="protein sequence ID" value="KAE8381044.1"/>
    <property type="molecule type" value="Genomic_DNA"/>
</dbReference>
<dbReference type="Proteomes" id="UP000326198">
    <property type="component" value="Unassembled WGS sequence"/>
</dbReference>
<keyword evidence="3" id="KW-1133">Transmembrane helix</keyword>
<proteinExistence type="inferred from homology"/>
<dbReference type="GO" id="GO:0006696">
    <property type="term" value="P:ergosterol biosynthetic process"/>
    <property type="evidence" value="ECO:0007669"/>
    <property type="project" value="TreeGrafter"/>
</dbReference>
<evidence type="ECO:0000313" key="5">
    <source>
        <dbReference type="EMBL" id="KAE8381044.1"/>
    </source>
</evidence>
<keyword evidence="3" id="KW-0812">Transmembrane</keyword>
<dbReference type="PANTHER" id="PTHR44068:SF1">
    <property type="entry name" value="HYPOTHETICAL LOC100005854"/>
    <property type="match status" value="1"/>
</dbReference>
<reference evidence="5 6" key="1">
    <citation type="submission" date="2019-04" db="EMBL/GenBank/DDBJ databases">
        <title>Friends and foes A comparative genomics studyof 23 Aspergillus species from section Flavi.</title>
        <authorList>
            <consortium name="DOE Joint Genome Institute"/>
            <person name="Kjaerbolling I."/>
            <person name="Vesth T."/>
            <person name="Frisvad J.C."/>
            <person name="Nybo J.L."/>
            <person name="Theobald S."/>
            <person name="Kildgaard S."/>
            <person name="Isbrandt T."/>
            <person name="Kuo A."/>
            <person name="Sato A."/>
            <person name="Lyhne E.K."/>
            <person name="Kogle M.E."/>
            <person name="Wiebenga A."/>
            <person name="Kun R.S."/>
            <person name="Lubbers R.J."/>
            <person name="Makela M.R."/>
            <person name="Barry K."/>
            <person name="Chovatia M."/>
            <person name="Clum A."/>
            <person name="Daum C."/>
            <person name="Haridas S."/>
            <person name="He G."/>
            <person name="LaButti K."/>
            <person name="Lipzen A."/>
            <person name="Mondo S."/>
            <person name="Riley R."/>
            <person name="Salamov A."/>
            <person name="Simmons B.A."/>
            <person name="Magnuson J.K."/>
            <person name="Henrissat B."/>
            <person name="Mortensen U.H."/>
            <person name="Larsen T.O."/>
            <person name="Devries R.P."/>
            <person name="Grigoriev I.V."/>
            <person name="Machida M."/>
            <person name="Baker S.E."/>
            <person name="Andersen M.R."/>
        </authorList>
    </citation>
    <scope>NUCLEOTIDE SEQUENCE [LARGE SCALE GENOMIC DNA]</scope>
    <source>
        <strain evidence="5 6">IBT 29228</strain>
    </source>
</reference>
<feature type="transmembrane region" description="Helical" evidence="3">
    <location>
        <begin position="261"/>
        <end position="283"/>
    </location>
</feature>
<dbReference type="GO" id="GO:0032259">
    <property type="term" value="P:methylation"/>
    <property type="evidence" value="ECO:0007669"/>
    <property type="project" value="UniProtKB-KW"/>
</dbReference>
<evidence type="ECO:0000256" key="2">
    <source>
        <dbReference type="ARBA" id="ARBA00038188"/>
    </source>
</evidence>
<name>A0A5N7BGZ8_9EURO</name>
<keyword evidence="3" id="KW-0472">Membrane</keyword>
<dbReference type="InterPro" id="IPR029063">
    <property type="entry name" value="SAM-dependent_MTases_sf"/>
</dbReference>
<dbReference type="Pfam" id="PF08241">
    <property type="entry name" value="Methyltransf_11"/>
    <property type="match status" value="1"/>
</dbReference>
<keyword evidence="6" id="KW-1185">Reference proteome</keyword>
<dbReference type="SUPFAM" id="SSF53335">
    <property type="entry name" value="S-adenosyl-L-methionine-dependent methyltransferases"/>
    <property type="match status" value="1"/>
</dbReference>
<comment type="similarity">
    <text evidence="2">Belongs to the class I-like SAM-binding methyltransferase superfamily. Erg6/SMT family.</text>
</comment>
<evidence type="ECO:0000259" key="4">
    <source>
        <dbReference type="Pfam" id="PF08241"/>
    </source>
</evidence>
<dbReference type="PANTHER" id="PTHR44068">
    <property type="entry name" value="ZGC:194242"/>
    <property type="match status" value="1"/>
</dbReference>
<dbReference type="AlphaFoldDB" id="A0A5N7BGZ8"/>
<keyword evidence="5" id="KW-0489">Methyltransferase</keyword>
<accession>A0A5N7BGZ8</accession>
<dbReference type="Gene3D" id="3.40.50.150">
    <property type="entry name" value="Vaccinia Virus protein VP39"/>
    <property type="match status" value="1"/>
</dbReference>
<keyword evidence="1 5" id="KW-0808">Transferase</keyword>
<gene>
    <name evidence="5" type="ORF">BDV26DRAFT_105580</name>
</gene>
<evidence type="ECO:0000256" key="1">
    <source>
        <dbReference type="ARBA" id="ARBA00022679"/>
    </source>
</evidence>
<sequence length="313" mass="34730">MDGVKRYYGSLETRLGNWIVYGGRAHLGYYSPDVWWPFPVHAALVAMEDQVFQSLHLSRGARVLDAGCGDGQVAIHFAQKGLQVHAIDVLDEHVQQARQNVREVIDKVDWNAKVKSDTVTPLDALTVEKGDYHDLKPVGNGILDGVYTIETLVHATDLDRVLSEFYRVLKPRGRIALYEYDHWSGVGVQETNQSEGQAMDKVRLHGAISNGEIRRSGDPSPVLQDRDEHAAAGLVGMLNKAGFEGVLESDISRNVNPMIRFLAYFLYVPSLIVLVLGLEAYFINTVAIVANYQRGWKYIAVTARKPAAATGSR</sequence>
<protein>
    <submittedName>
        <fullName evidence="5">S-adenosyl-L-methionine-dependent methyltransferase</fullName>
    </submittedName>
</protein>
<dbReference type="GO" id="GO:0003838">
    <property type="term" value="F:sterol 24-C-methyltransferase activity"/>
    <property type="evidence" value="ECO:0007669"/>
    <property type="project" value="TreeGrafter"/>
</dbReference>
<feature type="domain" description="Methyltransferase type 11" evidence="4">
    <location>
        <begin position="64"/>
        <end position="176"/>
    </location>
</feature>
<evidence type="ECO:0000313" key="6">
    <source>
        <dbReference type="Proteomes" id="UP000326198"/>
    </source>
</evidence>
<dbReference type="InterPro" id="IPR013216">
    <property type="entry name" value="Methyltransf_11"/>
</dbReference>
<organism evidence="5 6">
    <name type="scientific">Aspergillus bertholletiae</name>
    <dbReference type="NCBI Taxonomy" id="1226010"/>
    <lineage>
        <taxon>Eukaryota</taxon>
        <taxon>Fungi</taxon>
        <taxon>Dikarya</taxon>
        <taxon>Ascomycota</taxon>
        <taxon>Pezizomycotina</taxon>
        <taxon>Eurotiomycetes</taxon>
        <taxon>Eurotiomycetidae</taxon>
        <taxon>Eurotiales</taxon>
        <taxon>Aspergillaceae</taxon>
        <taxon>Aspergillus</taxon>
        <taxon>Aspergillus subgen. Circumdati</taxon>
    </lineage>
</organism>
<dbReference type="GO" id="GO:0005783">
    <property type="term" value="C:endoplasmic reticulum"/>
    <property type="evidence" value="ECO:0007669"/>
    <property type="project" value="TreeGrafter"/>
</dbReference>
<dbReference type="OrthoDB" id="540004at2759"/>